<dbReference type="CDD" id="cd03789">
    <property type="entry name" value="GT9_LPS_heptosyltransferase"/>
    <property type="match status" value="1"/>
</dbReference>
<dbReference type="HOGENOM" id="CLU_038371_6_0_7"/>
<keyword evidence="15" id="KW-1185">Reference proteome</keyword>
<dbReference type="AlphaFoldDB" id="D3UG95"/>
<evidence type="ECO:0000256" key="4">
    <source>
        <dbReference type="ARBA" id="ARBA00022519"/>
    </source>
</evidence>
<evidence type="ECO:0000256" key="6">
    <source>
        <dbReference type="ARBA" id="ARBA00022679"/>
    </source>
</evidence>
<keyword evidence="8" id="KW-0472">Membrane</keyword>
<comment type="subcellular location">
    <subcellularLocation>
        <location evidence="1">Cell inner membrane</location>
        <topology evidence="1">Peripheral membrane protein</topology>
        <orientation evidence="1">Cytoplasmic side</orientation>
    </subcellularLocation>
</comment>
<evidence type="ECO:0000256" key="9">
    <source>
        <dbReference type="ARBA" id="ARBA00043995"/>
    </source>
</evidence>
<keyword evidence="5" id="KW-0328">Glycosyltransferase</keyword>
<sequence>MKIAIIRLSALGDVIVSAAVLGALYERLRCEIHWYVDERFAEILQHSPCLQVHPIALKRLVKSLAIKELYALARTLHGQEYDCVIDMQGLFKSAIIGKLLQSKKFVGFDRNSIRESLASYFYDQKVQIPYDAPILQRNAKVICDALGLDLQSLLEQNFAKRRQIFGFGQSALAFIKAHLFPNRANILLLLEASIPSKTYSTQNFCLLVELLQKREFGILLLRHQDETKAYEIFARAQNYPFIKILPKMNLDCIKALVASVDLVIGGDTGITHLSWALENASITLYGNTPMQRFALGGVRNIALSGNVCANYDKKDFSINNIPPQEIFEQAERILCL</sequence>
<dbReference type="PANTHER" id="PTHR30160">
    <property type="entry name" value="TETRAACYLDISACCHARIDE 4'-KINASE-RELATED"/>
    <property type="match status" value="1"/>
</dbReference>
<dbReference type="KEGG" id="hms:HMU02540"/>
<evidence type="ECO:0000256" key="10">
    <source>
        <dbReference type="ARBA" id="ARBA00044041"/>
    </source>
</evidence>
<comment type="similarity">
    <text evidence="9">Belongs to the glycosyltransferase 9 family.</text>
</comment>
<evidence type="ECO:0000256" key="7">
    <source>
        <dbReference type="ARBA" id="ARBA00022985"/>
    </source>
</evidence>
<evidence type="ECO:0000256" key="12">
    <source>
        <dbReference type="ARBA" id="ARBA00044330"/>
    </source>
</evidence>
<dbReference type="Proteomes" id="UP000001522">
    <property type="component" value="Chromosome"/>
</dbReference>
<evidence type="ECO:0000256" key="11">
    <source>
        <dbReference type="ARBA" id="ARBA00044190"/>
    </source>
</evidence>
<dbReference type="SUPFAM" id="SSF53756">
    <property type="entry name" value="UDP-Glycosyltransferase/glycogen phosphorylase"/>
    <property type="match status" value="1"/>
</dbReference>
<reference evidence="14 15" key="1">
    <citation type="journal article" date="2010" name="BMC Genomics">
        <title>Comparative genomics and proteomics of Helicobacter mustelae, an ulcerogenic and carcinogenic gastric pathogen.</title>
        <authorList>
            <person name="O'Toole P.W."/>
            <person name="Snelling W.J."/>
            <person name="Canchaya C."/>
            <person name="Forde B.M."/>
            <person name="Hardie K.R."/>
            <person name="Josenhans C."/>
            <person name="Graham R.L.J."/>
            <person name="McMullan G."/>
            <person name="Parkhill J."/>
            <person name="Belda E."/>
            <person name="Bentley S.D."/>
        </authorList>
    </citation>
    <scope>NUCLEOTIDE SEQUENCE [LARGE SCALE GENOMIC DNA]</scope>
    <source>
        <strain evidence="15">ATCC 43772 / LMG 18044 / NCTC 12198 / 12198</strain>
    </source>
</reference>
<keyword evidence="7" id="KW-0448">Lipopolysaccharide biosynthesis</keyword>
<evidence type="ECO:0000256" key="3">
    <source>
        <dbReference type="ARBA" id="ARBA00022475"/>
    </source>
</evidence>
<comment type="catalytic activity">
    <reaction evidence="13">
        <text>an alpha-Kdo-(2-&gt;4)-alpha-Kdo-(2-&gt;6)-lipid A + ADP-L-glycero-beta-D-manno-heptose = an L-alpha-D-Hep-(1-&gt;5)-[alpha-Kdo-(2-&gt;4)]-alpha-Kdo-(2-&gt;6)-lipid A + ADP + H(+)</text>
        <dbReference type="Rhea" id="RHEA:74067"/>
        <dbReference type="ChEBI" id="CHEBI:15378"/>
        <dbReference type="ChEBI" id="CHEBI:61506"/>
        <dbReference type="ChEBI" id="CHEBI:176431"/>
        <dbReference type="ChEBI" id="CHEBI:193068"/>
        <dbReference type="ChEBI" id="CHEBI:456216"/>
        <dbReference type="EC" id="2.4.99.23"/>
    </reaction>
</comment>
<dbReference type="EMBL" id="FN555004">
    <property type="protein sequence ID" value="CBG39516.1"/>
    <property type="molecule type" value="Genomic_DNA"/>
</dbReference>
<evidence type="ECO:0000313" key="14">
    <source>
        <dbReference type="EMBL" id="CBG39516.1"/>
    </source>
</evidence>
<dbReference type="GO" id="GO:0009244">
    <property type="term" value="P:lipopolysaccharide core region biosynthetic process"/>
    <property type="evidence" value="ECO:0007669"/>
    <property type="project" value="InterPro"/>
</dbReference>
<keyword evidence="3" id="KW-1003">Cell membrane</keyword>
<evidence type="ECO:0000313" key="15">
    <source>
        <dbReference type="Proteomes" id="UP000001522"/>
    </source>
</evidence>
<dbReference type="Gene3D" id="3.40.50.2000">
    <property type="entry name" value="Glycogen Phosphorylase B"/>
    <property type="match status" value="2"/>
</dbReference>
<dbReference type="eggNOG" id="COG0859">
    <property type="taxonomic scope" value="Bacteria"/>
</dbReference>
<dbReference type="InterPro" id="IPR051199">
    <property type="entry name" value="LPS_LOS_Heptosyltrfase"/>
</dbReference>
<name>D3UG95_HELM1</name>
<protein>
    <recommendedName>
        <fullName evidence="11">Lipopolysaccharide heptosyltransferase 1</fullName>
        <ecNumber evidence="10">2.4.99.23</ecNumber>
    </recommendedName>
    <alternativeName>
        <fullName evidence="12">ADP-heptose:lipopolysaccharide heptosyltransferase I</fullName>
    </alternativeName>
</protein>
<dbReference type="GO" id="GO:0005829">
    <property type="term" value="C:cytosol"/>
    <property type="evidence" value="ECO:0007669"/>
    <property type="project" value="TreeGrafter"/>
</dbReference>
<comment type="pathway">
    <text evidence="2">Bacterial outer membrane biogenesis; LPS core biosynthesis.</text>
</comment>
<evidence type="ECO:0000256" key="13">
    <source>
        <dbReference type="ARBA" id="ARBA00049201"/>
    </source>
</evidence>
<evidence type="ECO:0000256" key="5">
    <source>
        <dbReference type="ARBA" id="ARBA00022676"/>
    </source>
</evidence>
<evidence type="ECO:0000256" key="8">
    <source>
        <dbReference type="ARBA" id="ARBA00023136"/>
    </source>
</evidence>
<organism evidence="14 15">
    <name type="scientific">Helicobacter mustelae (strain ATCC 43772 / CCUG 25715 / CIP 103759 / LMG 18044 / NCTC 12198 / R85-136P)</name>
    <name type="common">Campylobacter mustelae</name>
    <dbReference type="NCBI Taxonomy" id="679897"/>
    <lineage>
        <taxon>Bacteria</taxon>
        <taxon>Pseudomonadati</taxon>
        <taxon>Campylobacterota</taxon>
        <taxon>Epsilonproteobacteria</taxon>
        <taxon>Campylobacterales</taxon>
        <taxon>Helicobacteraceae</taxon>
        <taxon>Helicobacter</taxon>
    </lineage>
</organism>
<dbReference type="InterPro" id="IPR011908">
    <property type="entry name" value="LipoPS_heptosylTferase-I"/>
</dbReference>
<gene>
    <name evidence="14" type="primary">waaC</name>
    <name evidence="14" type="ordered locus">HMU02540</name>
</gene>
<dbReference type="EC" id="2.4.99.23" evidence="10"/>
<dbReference type="GO" id="GO:0005886">
    <property type="term" value="C:plasma membrane"/>
    <property type="evidence" value="ECO:0007669"/>
    <property type="project" value="UniProtKB-SubCell"/>
</dbReference>
<keyword evidence="6 14" id="KW-0808">Transferase</keyword>
<proteinExistence type="inferred from homology"/>
<dbReference type="Pfam" id="PF01075">
    <property type="entry name" value="Glyco_transf_9"/>
    <property type="match status" value="1"/>
</dbReference>
<dbReference type="InterPro" id="IPR002201">
    <property type="entry name" value="Glyco_trans_9"/>
</dbReference>
<keyword evidence="4" id="KW-0997">Cell inner membrane</keyword>
<dbReference type="NCBIfam" id="TIGR02193">
    <property type="entry name" value="heptsyl_trn_I"/>
    <property type="match status" value="1"/>
</dbReference>
<dbReference type="GO" id="GO:0008713">
    <property type="term" value="F:ADP-heptose-lipopolysaccharide heptosyltransferase activity"/>
    <property type="evidence" value="ECO:0007669"/>
    <property type="project" value="TreeGrafter"/>
</dbReference>
<evidence type="ECO:0000256" key="1">
    <source>
        <dbReference type="ARBA" id="ARBA00004515"/>
    </source>
</evidence>
<dbReference type="STRING" id="679897.HMU02540"/>
<accession>D3UG95</accession>
<dbReference type="RefSeq" id="WP_013022611.1">
    <property type="nucleotide sequence ID" value="NC_013949.1"/>
</dbReference>
<dbReference type="CAZy" id="GT9">
    <property type="family name" value="Glycosyltransferase Family 9"/>
</dbReference>
<dbReference type="PANTHER" id="PTHR30160:SF19">
    <property type="entry name" value="LIPOPOLYSACCHARIDE HEPTOSYLTRANSFERASE 1"/>
    <property type="match status" value="1"/>
</dbReference>
<evidence type="ECO:0000256" key="2">
    <source>
        <dbReference type="ARBA" id="ARBA00004713"/>
    </source>
</evidence>